<evidence type="ECO:0000313" key="3">
    <source>
        <dbReference type="Proteomes" id="UP000078103"/>
    </source>
</evidence>
<keyword evidence="1" id="KW-1133">Transmembrane helix</keyword>
<proteinExistence type="predicted"/>
<feature type="transmembrane region" description="Helical" evidence="1">
    <location>
        <begin position="60"/>
        <end position="77"/>
    </location>
</feature>
<protein>
    <submittedName>
        <fullName evidence="2">Uncharacterized protein</fullName>
    </submittedName>
</protein>
<feature type="transmembrane region" description="Helical" evidence="1">
    <location>
        <begin position="107"/>
        <end position="127"/>
    </location>
</feature>
<evidence type="ECO:0000313" key="2">
    <source>
        <dbReference type="EMBL" id="OAM21268.1"/>
    </source>
</evidence>
<organism evidence="2 3">
    <name type="scientific">Eikenella corrodens</name>
    <dbReference type="NCBI Taxonomy" id="539"/>
    <lineage>
        <taxon>Bacteria</taxon>
        <taxon>Pseudomonadati</taxon>
        <taxon>Pseudomonadota</taxon>
        <taxon>Betaproteobacteria</taxon>
        <taxon>Neisseriales</taxon>
        <taxon>Neisseriaceae</taxon>
        <taxon>Eikenella</taxon>
    </lineage>
</organism>
<gene>
    <name evidence="2" type="ORF">A7P89_08445</name>
</gene>
<evidence type="ECO:0000256" key="1">
    <source>
        <dbReference type="SAM" id="Phobius"/>
    </source>
</evidence>
<dbReference type="Proteomes" id="UP000078103">
    <property type="component" value="Unassembled WGS sequence"/>
</dbReference>
<keyword evidence="1" id="KW-0812">Transmembrane</keyword>
<reference evidence="3" key="1">
    <citation type="submission" date="2016-05" db="EMBL/GenBank/DDBJ databases">
        <title>Draft genome of Corynebacterium afermentans subsp. afermentans LCDC 88199T.</title>
        <authorList>
            <person name="Bernier A.-M."/>
            <person name="Bernard K."/>
        </authorList>
    </citation>
    <scope>NUCLEOTIDE SEQUENCE [LARGE SCALE GENOMIC DNA]</scope>
    <source>
        <strain evidence="3">NML120819</strain>
    </source>
</reference>
<dbReference type="EMBL" id="LXSH01000022">
    <property type="protein sequence ID" value="OAM21268.1"/>
    <property type="molecule type" value="Genomic_DNA"/>
</dbReference>
<sequence>MLKRPEEVIMAVLGALFVVLTYAAASYFGAQGQTALLVAALTLIVLLPAFLLWQRNRAAWLWPCLLGLLAACWWPYFDARGEQSLPVGLLQQDAAAAVSALPWYAGWTFKLIFAALPVLVGYGWIVYRRYYQKKKTPVA</sequence>
<keyword evidence="1" id="KW-0472">Membrane</keyword>
<name>A0A1A9RNL7_EIKCO</name>
<dbReference type="AlphaFoldDB" id="A0A1A9RNL7"/>
<comment type="caution">
    <text evidence="2">The sequence shown here is derived from an EMBL/GenBank/DDBJ whole genome shotgun (WGS) entry which is preliminary data.</text>
</comment>
<feature type="transmembrane region" description="Helical" evidence="1">
    <location>
        <begin position="35"/>
        <end position="53"/>
    </location>
</feature>
<accession>A0A1A9RNL7</accession>